<evidence type="ECO:0000313" key="3">
    <source>
        <dbReference type="Proteomes" id="UP001154420"/>
    </source>
</evidence>
<organism evidence="2 3">
    <name type="scientific">Parablautia muri</name>
    <dbReference type="NCBI Taxonomy" id="2320879"/>
    <lineage>
        <taxon>Bacteria</taxon>
        <taxon>Bacillati</taxon>
        <taxon>Bacillota</taxon>
        <taxon>Clostridia</taxon>
        <taxon>Lachnospirales</taxon>
        <taxon>Lachnospiraceae</taxon>
        <taxon>Parablautia</taxon>
    </lineage>
</organism>
<dbReference type="Gene3D" id="3.10.350.10">
    <property type="entry name" value="LysM domain"/>
    <property type="match status" value="1"/>
</dbReference>
<dbReference type="PANTHER" id="PTHR34700">
    <property type="entry name" value="POTASSIUM BINDING PROTEIN KBP"/>
    <property type="match status" value="1"/>
</dbReference>
<evidence type="ECO:0000259" key="1">
    <source>
        <dbReference type="PROSITE" id="PS51782"/>
    </source>
</evidence>
<dbReference type="InterPro" id="IPR036779">
    <property type="entry name" value="LysM_dom_sf"/>
</dbReference>
<reference evidence="2" key="1">
    <citation type="submission" date="2018-09" db="EMBL/GenBank/DDBJ databases">
        <title>Murine metabolic-syndrome-specific gut microbial biobank.</title>
        <authorList>
            <person name="Liu C."/>
        </authorList>
    </citation>
    <scope>NUCLEOTIDE SEQUENCE</scope>
    <source>
        <strain evidence="2">D42-62</strain>
    </source>
</reference>
<dbReference type="OrthoDB" id="9815473at2"/>
<dbReference type="PROSITE" id="PS51782">
    <property type="entry name" value="LYSM"/>
    <property type="match status" value="1"/>
</dbReference>
<dbReference type="InterPro" id="IPR018392">
    <property type="entry name" value="LysM"/>
</dbReference>
<dbReference type="EMBL" id="QZDT01000002">
    <property type="protein sequence ID" value="NBJ91464.1"/>
    <property type="molecule type" value="Genomic_DNA"/>
</dbReference>
<keyword evidence="3" id="KW-1185">Reference proteome</keyword>
<feature type="domain" description="LysM" evidence="1">
    <location>
        <begin position="65"/>
        <end position="114"/>
    </location>
</feature>
<name>A0A9X5GQP4_9FIRM</name>
<evidence type="ECO:0000313" key="2">
    <source>
        <dbReference type="EMBL" id="NBJ91464.1"/>
    </source>
</evidence>
<dbReference type="AlphaFoldDB" id="A0A9X5GQP4"/>
<gene>
    <name evidence="2" type="ORF">D5281_02400</name>
</gene>
<dbReference type="SMART" id="SM00257">
    <property type="entry name" value="LysM"/>
    <property type="match status" value="1"/>
</dbReference>
<sequence>MVRGGCGYMETRILKQALLCVCSMALFMIVLPEMAVRADEREYPVSYKKNPDSDAPYIILEEAAEDYTVLPGDSLWEISRKLYGEGRLYVNLVDANQDILTSPNLIYPGMELKTARTGYIERTQSKYGGVQMGEYSMDMPYGWRVGYMESGEAWANFVMRGDGVVGCLVQDKERDTSRTVEDWEKCTQKITKYADENYATQVSDLGFEHYKMKNQGDGTGEVYLYSFLWHVSPDYPSLVFRVCMGLKLTDHIQAEFVGFASDYDIQGCIRYITASFEEHFQEKDSGNFTVNGSNMSLAPNISWELSGMFNPFPFMDEYFTSKLEKVTGSGEENEGKGKYKGRIGN</sequence>
<comment type="caution">
    <text evidence="2">The sequence shown here is derived from an EMBL/GenBank/DDBJ whole genome shotgun (WGS) entry which is preliminary data.</text>
</comment>
<dbReference type="CDD" id="cd00118">
    <property type="entry name" value="LysM"/>
    <property type="match status" value="1"/>
</dbReference>
<dbReference type="InterPro" id="IPR052196">
    <property type="entry name" value="Bact_Kbp"/>
</dbReference>
<dbReference type="PANTHER" id="PTHR34700:SF4">
    <property type="entry name" value="PHAGE-LIKE ELEMENT PBSX PROTEIN XKDP"/>
    <property type="match status" value="1"/>
</dbReference>
<dbReference type="Proteomes" id="UP001154420">
    <property type="component" value="Unassembled WGS sequence"/>
</dbReference>
<accession>A0A9X5GQP4</accession>
<protein>
    <submittedName>
        <fullName evidence="2">LysM peptidoglycan-binding domain-containing protein</fullName>
    </submittedName>
</protein>
<dbReference type="Pfam" id="PF01476">
    <property type="entry name" value="LysM"/>
    <property type="match status" value="1"/>
</dbReference>
<proteinExistence type="predicted"/>